<dbReference type="InterPro" id="IPR022488">
    <property type="entry name" value="PPK2-related"/>
</dbReference>
<proteinExistence type="predicted"/>
<feature type="domain" description="Polyphosphate kinase-2-related" evidence="1">
    <location>
        <begin position="12"/>
        <end position="248"/>
    </location>
</feature>
<evidence type="ECO:0000313" key="2">
    <source>
        <dbReference type="EMBL" id="MDO4841168.1"/>
    </source>
</evidence>
<sequence>MLERIDLSEKPLDKEEYKAQRKELTRRLVSLQQEAVKTGCGLVVLFEGWDGAGKGSRLSDLLYNLDARATKVYVPKDVDKQEVHHFEKLNSGVRAYDPFIKEYWDNLGQKGQITFYDQGWYAKANQRIMHSKLKDPTPLFNDALIAAHDFEEQLVDNGYVVVKFFLHVSKKSIETRLKKMAEDPATAWRVTKHKLEALDYYDEAYDRFDKLLQNSNYAFAPWTLVNAESRSIANLTILQTMVDALSVSITRKKTEDRITQTQVSDPNAPAAERAEIQHSFAPLASRFEIEHKHPVLSEIRHDLVCPEEEYRPRLKALQSEIFDLQNLMYQKRIPVLVMYEGWDAAGKGGAIKRLAQSLDARSYSIIPSPKPSADELAHPHLWRYWTRMPKAGHVGIFDRSWYGRVLVERVEEITKAEDWARGYDEINEFERDLQLWGAILIKFWVNVSSEEQLNRFKARMENPDKQWKITDEDWRNREKFEIYESAIDDMFRLTSTTNAPWHVLESDDKLCARVKSLEIIRDAMKERLDG</sequence>
<dbReference type="AlphaFoldDB" id="A0AA43U5G2"/>
<evidence type="ECO:0000259" key="1">
    <source>
        <dbReference type="Pfam" id="PF03976"/>
    </source>
</evidence>
<dbReference type="InterPro" id="IPR027417">
    <property type="entry name" value="P-loop_NTPase"/>
</dbReference>
<accession>A0AA43U5G2</accession>
<dbReference type="PANTHER" id="PTHR34383:SF3">
    <property type="entry name" value="POLYPHOSPHATE:AMP PHOSPHOTRANSFERASE"/>
    <property type="match status" value="1"/>
</dbReference>
<comment type="caution">
    <text evidence="2">The sequence shown here is derived from an EMBL/GenBank/DDBJ whole genome shotgun (WGS) entry which is preliminary data.</text>
</comment>
<dbReference type="Proteomes" id="UP001168575">
    <property type="component" value="Unassembled WGS sequence"/>
</dbReference>
<dbReference type="SUPFAM" id="SSF52540">
    <property type="entry name" value="P-loop containing nucleoside triphosphate hydrolases"/>
    <property type="match status" value="2"/>
</dbReference>
<feature type="domain" description="Polyphosphate kinase-2-related" evidence="1">
    <location>
        <begin position="307"/>
        <end position="526"/>
    </location>
</feature>
<protein>
    <submittedName>
        <fullName evidence="2">Polyphosphate--AMP phosphotransferase</fullName>
    </submittedName>
</protein>
<dbReference type="EMBL" id="JAUMVS010000004">
    <property type="protein sequence ID" value="MDO4841168.1"/>
    <property type="molecule type" value="Genomic_DNA"/>
</dbReference>
<reference evidence="2" key="1">
    <citation type="submission" date="2023-07" db="EMBL/GenBank/DDBJ databases">
        <title>Between Cages and Wild: Unraveling the Impact of Captivity on Animal Microbiomes and Antimicrobial Resistance.</title>
        <authorList>
            <person name="Schmartz G.P."/>
            <person name="Rehner J."/>
            <person name="Schuff M.J."/>
            <person name="Becker S.L."/>
            <person name="Kravczyk M."/>
            <person name="Gurevich A."/>
            <person name="Francke R."/>
            <person name="Mueller R."/>
            <person name="Keller V."/>
            <person name="Keller A."/>
        </authorList>
    </citation>
    <scope>NUCLEOTIDE SEQUENCE</scope>
    <source>
        <strain evidence="2">S12M_St_49</strain>
    </source>
</reference>
<evidence type="ECO:0000313" key="3">
    <source>
        <dbReference type="Proteomes" id="UP001168575"/>
    </source>
</evidence>
<keyword evidence="3" id="KW-1185">Reference proteome</keyword>
<organism evidence="2 3">
    <name type="scientific">Phoenicibacter congonensis</name>
    <dbReference type="NCBI Taxonomy" id="1944646"/>
    <lineage>
        <taxon>Bacteria</taxon>
        <taxon>Bacillati</taxon>
        <taxon>Actinomycetota</taxon>
        <taxon>Coriobacteriia</taxon>
        <taxon>Eggerthellales</taxon>
        <taxon>Eggerthellaceae</taxon>
        <taxon>Phoenicibacter</taxon>
    </lineage>
</organism>
<name>A0AA43U5G2_9ACTN</name>
<gene>
    <name evidence="2" type="ORF">Q3982_00620</name>
</gene>
<dbReference type="Gene3D" id="3.40.50.300">
    <property type="entry name" value="P-loop containing nucleotide triphosphate hydrolases"/>
    <property type="match status" value="2"/>
</dbReference>
<dbReference type="Pfam" id="PF03976">
    <property type="entry name" value="PPK2"/>
    <property type="match status" value="2"/>
</dbReference>
<dbReference type="PANTHER" id="PTHR34383">
    <property type="entry name" value="POLYPHOSPHATE:AMP PHOSPHOTRANSFERASE-RELATED"/>
    <property type="match status" value="1"/>
</dbReference>